<dbReference type="Pfam" id="PF00535">
    <property type="entry name" value="Glycos_transf_2"/>
    <property type="match status" value="1"/>
</dbReference>
<keyword evidence="1" id="KW-0997">Cell inner membrane</keyword>
<dbReference type="RefSeq" id="WP_138217901.1">
    <property type="nucleotide sequence ID" value="NZ_VAUO01000001.1"/>
</dbReference>
<dbReference type="InterPro" id="IPR001173">
    <property type="entry name" value="Glyco_trans_2-like"/>
</dbReference>
<keyword evidence="4" id="KW-1185">Reference proteome</keyword>
<evidence type="ECO:0000313" key="3">
    <source>
        <dbReference type="EMBL" id="TLP65278.1"/>
    </source>
</evidence>
<dbReference type="GO" id="GO:0016740">
    <property type="term" value="F:transferase activity"/>
    <property type="evidence" value="ECO:0007669"/>
    <property type="project" value="UniProtKB-KW"/>
</dbReference>
<evidence type="ECO:0000256" key="1">
    <source>
        <dbReference type="ARBA" id="ARBA00022519"/>
    </source>
</evidence>
<name>A0A5R8ZHM7_9PSED</name>
<protein>
    <submittedName>
        <fullName evidence="3">Glycosyltransferase family 2 protein</fullName>
    </submittedName>
</protein>
<reference evidence="3 4" key="1">
    <citation type="submission" date="2019-05" db="EMBL/GenBank/DDBJ databases">
        <title>Pseudomonas sp. SC006 isolated from lettuce that can produce HBGAs.</title>
        <authorList>
            <person name="Wang D."/>
            <person name="Liao N."/>
            <person name="Liu D."/>
            <person name="Zhang Z."/>
            <person name="Zou S."/>
        </authorList>
    </citation>
    <scope>NUCLEOTIDE SEQUENCE [LARGE SCALE GENOMIC DNA]</scope>
    <source>
        <strain evidence="3 4">SC006</strain>
    </source>
</reference>
<keyword evidence="1" id="KW-1003">Cell membrane</keyword>
<dbReference type="CDD" id="cd04186">
    <property type="entry name" value="GT_2_like_c"/>
    <property type="match status" value="1"/>
</dbReference>
<dbReference type="OrthoDB" id="9771846at2"/>
<sequence>MTDKPMDVMVVNFNTAGLLQPMFDALRRAGSETLASYLVVDNASADDSLARMAEVCPDALLLSNTRNVGFGRANNQLLAHLRGRYALLLNTDAFVAPDSLAKTLDYMDAHPDCGVLGVRLVGRDGTLQPSCRYFPTPLNVFVSRTGLGRFFPGLKMVDEMDWDHASVRECDWLPGCFYLVRREVLDQVGLFDPRFFLYYEEVDHCKRVKAAGWKVVFYPHTTVVHIGGESSKSVAALEAASRQISAYQIESELLYMRKHHGVSGLALHMLLVCVGDAVLALKALLKRRGRPAIHACWRHAKATWGLLLATRFATQPTR</sequence>
<dbReference type="InterPro" id="IPR029044">
    <property type="entry name" value="Nucleotide-diphossugar_trans"/>
</dbReference>
<dbReference type="Proteomes" id="UP000309819">
    <property type="component" value="Unassembled WGS sequence"/>
</dbReference>
<dbReference type="Gene3D" id="3.90.550.10">
    <property type="entry name" value="Spore Coat Polysaccharide Biosynthesis Protein SpsA, Chain A"/>
    <property type="match status" value="1"/>
</dbReference>
<dbReference type="SUPFAM" id="SSF53448">
    <property type="entry name" value="Nucleotide-diphospho-sugar transferases"/>
    <property type="match status" value="1"/>
</dbReference>
<keyword evidence="1" id="KW-0472">Membrane</keyword>
<dbReference type="PANTHER" id="PTHR43179:SF7">
    <property type="entry name" value="RHAMNOSYLTRANSFERASE WBBL"/>
    <property type="match status" value="1"/>
</dbReference>
<evidence type="ECO:0000313" key="4">
    <source>
        <dbReference type="Proteomes" id="UP000309819"/>
    </source>
</evidence>
<comment type="caution">
    <text evidence="3">The sequence shown here is derived from an EMBL/GenBank/DDBJ whole genome shotgun (WGS) entry which is preliminary data.</text>
</comment>
<feature type="domain" description="Glycosyltransferase 2-like" evidence="2">
    <location>
        <begin position="8"/>
        <end position="129"/>
    </location>
</feature>
<accession>A0A5R8ZHM7</accession>
<evidence type="ECO:0000259" key="2">
    <source>
        <dbReference type="Pfam" id="PF00535"/>
    </source>
</evidence>
<gene>
    <name evidence="3" type="ORF">FEM01_03640</name>
</gene>
<dbReference type="EMBL" id="VAUO01000001">
    <property type="protein sequence ID" value="TLP65278.1"/>
    <property type="molecule type" value="Genomic_DNA"/>
</dbReference>
<organism evidence="3 4">
    <name type="scientific">Pseudomonas mosselii</name>
    <dbReference type="NCBI Taxonomy" id="78327"/>
    <lineage>
        <taxon>Bacteria</taxon>
        <taxon>Pseudomonadati</taxon>
        <taxon>Pseudomonadota</taxon>
        <taxon>Gammaproteobacteria</taxon>
        <taxon>Pseudomonadales</taxon>
        <taxon>Pseudomonadaceae</taxon>
        <taxon>Pseudomonas</taxon>
    </lineage>
</organism>
<keyword evidence="3" id="KW-0808">Transferase</keyword>
<dbReference type="PANTHER" id="PTHR43179">
    <property type="entry name" value="RHAMNOSYLTRANSFERASE WBBL"/>
    <property type="match status" value="1"/>
</dbReference>
<dbReference type="AlphaFoldDB" id="A0A5R8ZHM7"/>
<proteinExistence type="predicted"/>